<feature type="transmembrane region" description="Helical" evidence="2">
    <location>
        <begin position="152"/>
        <end position="175"/>
    </location>
</feature>
<keyword evidence="5" id="KW-1185">Reference proteome</keyword>
<keyword evidence="2" id="KW-1133">Transmembrane helix</keyword>
<reference evidence="4 5" key="1">
    <citation type="journal article" date="2016" name="Nat. Commun.">
        <title>Ectomycorrhizal ecology is imprinted in the genome of the dominant symbiotic fungus Cenococcum geophilum.</title>
        <authorList>
            <consortium name="DOE Joint Genome Institute"/>
            <person name="Peter M."/>
            <person name="Kohler A."/>
            <person name="Ohm R.A."/>
            <person name="Kuo A."/>
            <person name="Krutzmann J."/>
            <person name="Morin E."/>
            <person name="Arend M."/>
            <person name="Barry K.W."/>
            <person name="Binder M."/>
            <person name="Choi C."/>
            <person name="Clum A."/>
            <person name="Copeland A."/>
            <person name="Grisel N."/>
            <person name="Haridas S."/>
            <person name="Kipfer T."/>
            <person name="LaButti K."/>
            <person name="Lindquist E."/>
            <person name="Lipzen A."/>
            <person name="Maire R."/>
            <person name="Meier B."/>
            <person name="Mihaltcheva S."/>
            <person name="Molinier V."/>
            <person name="Murat C."/>
            <person name="Poggeler S."/>
            <person name="Quandt C.A."/>
            <person name="Sperisen C."/>
            <person name="Tritt A."/>
            <person name="Tisserant E."/>
            <person name="Crous P.W."/>
            <person name="Henrissat B."/>
            <person name="Nehls U."/>
            <person name="Egli S."/>
            <person name="Spatafora J.W."/>
            <person name="Grigoriev I.V."/>
            <person name="Martin F.M."/>
        </authorList>
    </citation>
    <scope>NUCLEOTIDE SEQUENCE [LARGE SCALE GENOMIC DNA]</scope>
    <source>
        <strain evidence="4 5">CBS 459.81</strain>
    </source>
</reference>
<sequence>MRSYFGLLVAIVAVIGVVESISWDRAIPTSAPVTITQAPISLDVVLLTAFPESLREIAATNIPAVSQILWSEFLDGSKPAWFTALPTDIQSYLVKQYGPSTASASTTPSSSFPSSTATPTHLLTSQPTWTEPTTSPSPSATHHSGLSAGDKIGIAVGVPLVTLGLAAFLVACYLLRHRRRQHTRASRPPTPGFIPTTTRHGHSTSSTNDTAMESHHPLRGGAEATLFDGHFGWNSGSLGHHSGVGGVGGPSYEHIPPPLKPLPYRSSNRSRVSGSSFTSLHSVPEAPEHETTHRIGVIPVAPPRSPRRPSLCDPAPLLPVGMRSQGRRRSNGGAAGPVNPLSPLNPAFGMGIFEEAHAGYAEQHAHQLLPRHKGQGIFAGERDPYRNEHSYEEDYAPETPYGGGWEGHDRDHGYYTHQAAGKRTELYTPANEWPLRNEHRARDGKSPLWDRVYDGV</sequence>
<evidence type="ECO:0000256" key="2">
    <source>
        <dbReference type="SAM" id="Phobius"/>
    </source>
</evidence>
<organism evidence="4 5">
    <name type="scientific">Lepidopterella palustris CBS 459.81</name>
    <dbReference type="NCBI Taxonomy" id="1314670"/>
    <lineage>
        <taxon>Eukaryota</taxon>
        <taxon>Fungi</taxon>
        <taxon>Dikarya</taxon>
        <taxon>Ascomycota</taxon>
        <taxon>Pezizomycotina</taxon>
        <taxon>Dothideomycetes</taxon>
        <taxon>Pleosporomycetidae</taxon>
        <taxon>Mytilinidiales</taxon>
        <taxon>Argynnaceae</taxon>
        <taxon>Lepidopterella</taxon>
    </lineage>
</organism>
<name>A0A8E2JCL4_9PEZI</name>
<evidence type="ECO:0000256" key="3">
    <source>
        <dbReference type="SAM" id="SignalP"/>
    </source>
</evidence>
<accession>A0A8E2JCL4</accession>
<gene>
    <name evidence="4" type="ORF">K432DRAFT_395565</name>
</gene>
<keyword evidence="2" id="KW-0812">Transmembrane</keyword>
<feature type="chain" id="PRO_5034346214" description="Transmembrane protein" evidence="3">
    <location>
        <begin position="21"/>
        <end position="456"/>
    </location>
</feature>
<keyword evidence="3" id="KW-0732">Signal</keyword>
<dbReference type="OrthoDB" id="5419608at2759"/>
<proteinExistence type="predicted"/>
<protein>
    <recommendedName>
        <fullName evidence="6">Transmembrane protein</fullName>
    </recommendedName>
</protein>
<feature type="region of interest" description="Disordered" evidence="1">
    <location>
        <begin position="104"/>
        <end position="144"/>
    </location>
</feature>
<feature type="compositionally biased region" description="Low complexity" evidence="1">
    <location>
        <begin position="104"/>
        <end position="141"/>
    </location>
</feature>
<feature type="compositionally biased region" description="Low complexity" evidence="1">
    <location>
        <begin position="266"/>
        <end position="279"/>
    </location>
</feature>
<evidence type="ECO:0000256" key="1">
    <source>
        <dbReference type="SAM" id="MobiDB-lite"/>
    </source>
</evidence>
<dbReference type="EMBL" id="KV745125">
    <property type="protein sequence ID" value="OCK77477.1"/>
    <property type="molecule type" value="Genomic_DNA"/>
</dbReference>
<feature type="signal peptide" evidence="3">
    <location>
        <begin position="1"/>
        <end position="20"/>
    </location>
</feature>
<dbReference type="AlphaFoldDB" id="A0A8E2JCL4"/>
<feature type="region of interest" description="Disordered" evidence="1">
    <location>
        <begin position="266"/>
        <end position="340"/>
    </location>
</feature>
<evidence type="ECO:0000313" key="5">
    <source>
        <dbReference type="Proteomes" id="UP000250266"/>
    </source>
</evidence>
<keyword evidence="2" id="KW-0472">Membrane</keyword>
<evidence type="ECO:0000313" key="4">
    <source>
        <dbReference type="EMBL" id="OCK77477.1"/>
    </source>
</evidence>
<dbReference type="Proteomes" id="UP000250266">
    <property type="component" value="Unassembled WGS sequence"/>
</dbReference>
<evidence type="ECO:0008006" key="6">
    <source>
        <dbReference type="Google" id="ProtNLM"/>
    </source>
</evidence>
<feature type="region of interest" description="Disordered" evidence="1">
    <location>
        <begin position="179"/>
        <end position="215"/>
    </location>
</feature>